<dbReference type="EMBL" id="CP019937">
    <property type="protein sequence ID" value="ARO13874.1"/>
    <property type="molecule type" value="Genomic_DNA"/>
</dbReference>
<sequence>MRIRFVMKAARLCQRAAKLSCLIDSAPPRATPNPPDSC</sequence>
<reference evidence="1 2" key="1">
    <citation type="submission" date="2017-02" db="EMBL/GenBank/DDBJ databases">
        <title>Ketogulonicigenium robustum SPU B003 Genome sequencing and assembly.</title>
        <authorList>
            <person name="Li Y."/>
            <person name="Liu L."/>
            <person name="Wang C."/>
            <person name="Zhang M."/>
            <person name="Zhang T."/>
            <person name="Zhang Y."/>
        </authorList>
    </citation>
    <scope>NUCLEOTIDE SEQUENCE [LARGE SCALE GENOMIC DNA]</scope>
    <source>
        <strain evidence="1 2">SPU_B003</strain>
    </source>
</reference>
<dbReference type="Proteomes" id="UP000242447">
    <property type="component" value="Chromosome"/>
</dbReference>
<evidence type="ECO:0000313" key="1">
    <source>
        <dbReference type="EMBL" id="ARO13874.1"/>
    </source>
</evidence>
<dbReference type="AlphaFoldDB" id="A0A1W6NXB9"/>
<keyword evidence="2" id="KW-1185">Reference proteome</keyword>
<protein>
    <submittedName>
        <fullName evidence="1">Uncharacterized protein</fullName>
    </submittedName>
</protein>
<evidence type="ECO:0000313" key="2">
    <source>
        <dbReference type="Proteomes" id="UP000242447"/>
    </source>
</evidence>
<dbReference type="KEGG" id="kro:BVG79_00522"/>
<proteinExistence type="predicted"/>
<gene>
    <name evidence="1" type="ORF">BVG79_00522</name>
</gene>
<accession>A0A1W6NXB9</accession>
<dbReference type="STRING" id="92947.BVG79_00522"/>
<organism evidence="1 2">
    <name type="scientific">Ketogulonicigenium robustum</name>
    <dbReference type="NCBI Taxonomy" id="92947"/>
    <lineage>
        <taxon>Bacteria</taxon>
        <taxon>Pseudomonadati</taxon>
        <taxon>Pseudomonadota</taxon>
        <taxon>Alphaproteobacteria</taxon>
        <taxon>Rhodobacterales</taxon>
        <taxon>Roseobacteraceae</taxon>
        <taxon>Ketogulonicigenium</taxon>
    </lineage>
</organism>
<name>A0A1W6NXB9_9RHOB</name>